<dbReference type="Pfam" id="PF07686">
    <property type="entry name" value="V-set"/>
    <property type="match status" value="1"/>
</dbReference>
<dbReference type="PANTHER" id="PTHR23278:SF19">
    <property type="entry name" value="OBSCURIN"/>
    <property type="match status" value="1"/>
</dbReference>
<dbReference type="InterPro" id="IPR013783">
    <property type="entry name" value="Ig-like_fold"/>
</dbReference>
<feature type="non-terminal residue" evidence="3">
    <location>
        <position position="154"/>
    </location>
</feature>
<dbReference type="InterPro" id="IPR013106">
    <property type="entry name" value="Ig_V-set"/>
</dbReference>
<dbReference type="SUPFAM" id="SSF48726">
    <property type="entry name" value="Immunoglobulin"/>
    <property type="match status" value="1"/>
</dbReference>
<dbReference type="Proteomes" id="UP001381693">
    <property type="component" value="Unassembled WGS sequence"/>
</dbReference>
<feature type="chain" id="PRO_5043035736" description="Ig-like domain-containing protein" evidence="1">
    <location>
        <begin position="41"/>
        <end position="154"/>
    </location>
</feature>
<comment type="caution">
    <text evidence="3">The sequence shown here is derived from an EMBL/GenBank/DDBJ whole genome shotgun (WGS) entry which is preliminary data.</text>
</comment>
<accession>A0AAN8ZWW7</accession>
<dbReference type="PANTHER" id="PTHR23278">
    <property type="entry name" value="SIDESTEP PROTEIN"/>
    <property type="match status" value="1"/>
</dbReference>
<dbReference type="EMBL" id="JAXCGZ010019188">
    <property type="protein sequence ID" value="KAK7066444.1"/>
    <property type="molecule type" value="Genomic_DNA"/>
</dbReference>
<reference evidence="3 4" key="1">
    <citation type="submission" date="2023-11" db="EMBL/GenBank/DDBJ databases">
        <title>Halocaridina rubra genome assembly.</title>
        <authorList>
            <person name="Smith C."/>
        </authorList>
    </citation>
    <scope>NUCLEOTIDE SEQUENCE [LARGE SCALE GENOMIC DNA]</scope>
    <source>
        <strain evidence="3">EP-1</strain>
        <tissue evidence="3">Whole</tissue>
    </source>
</reference>
<dbReference type="InterPro" id="IPR036179">
    <property type="entry name" value="Ig-like_dom_sf"/>
</dbReference>
<evidence type="ECO:0000256" key="1">
    <source>
        <dbReference type="SAM" id="SignalP"/>
    </source>
</evidence>
<proteinExistence type="predicted"/>
<name>A0AAN8ZWW7_HALRR</name>
<dbReference type="AlphaFoldDB" id="A0AAN8ZWW7"/>
<sequence>MTGWAGGRGGLCQGPGTTTATSITLLLTSILALSPRGLHADTSTTNWHLSNVSGVAGTQTQLPCIVANTQKGSPTLVLWYKDGTRIPFYTLDLREGGNKGEYVANEYKGRVTSDMTGSKLLIKHLKGSDAGDYKCRVDFDNDPTLSALVNLTVF</sequence>
<feature type="signal peptide" evidence="1">
    <location>
        <begin position="1"/>
        <end position="40"/>
    </location>
</feature>
<dbReference type="InterPro" id="IPR003599">
    <property type="entry name" value="Ig_sub"/>
</dbReference>
<dbReference type="Gene3D" id="2.60.40.10">
    <property type="entry name" value="Immunoglobulins"/>
    <property type="match status" value="1"/>
</dbReference>
<keyword evidence="4" id="KW-1185">Reference proteome</keyword>
<dbReference type="SMART" id="SM00409">
    <property type="entry name" value="IG"/>
    <property type="match status" value="1"/>
</dbReference>
<evidence type="ECO:0000259" key="2">
    <source>
        <dbReference type="PROSITE" id="PS50835"/>
    </source>
</evidence>
<dbReference type="PROSITE" id="PS50835">
    <property type="entry name" value="IG_LIKE"/>
    <property type="match status" value="1"/>
</dbReference>
<gene>
    <name evidence="3" type="ORF">SK128_004781</name>
</gene>
<evidence type="ECO:0000313" key="4">
    <source>
        <dbReference type="Proteomes" id="UP001381693"/>
    </source>
</evidence>
<protein>
    <recommendedName>
        <fullName evidence="2">Ig-like domain-containing protein</fullName>
    </recommendedName>
</protein>
<feature type="domain" description="Ig-like" evidence="2">
    <location>
        <begin position="35"/>
        <end position="146"/>
    </location>
</feature>
<keyword evidence="1" id="KW-0732">Signal</keyword>
<evidence type="ECO:0000313" key="3">
    <source>
        <dbReference type="EMBL" id="KAK7066444.1"/>
    </source>
</evidence>
<organism evidence="3 4">
    <name type="scientific">Halocaridina rubra</name>
    <name type="common">Hawaiian red shrimp</name>
    <dbReference type="NCBI Taxonomy" id="373956"/>
    <lineage>
        <taxon>Eukaryota</taxon>
        <taxon>Metazoa</taxon>
        <taxon>Ecdysozoa</taxon>
        <taxon>Arthropoda</taxon>
        <taxon>Crustacea</taxon>
        <taxon>Multicrustacea</taxon>
        <taxon>Malacostraca</taxon>
        <taxon>Eumalacostraca</taxon>
        <taxon>Eucarida</taxon>
        <taxon>Decapoda</taxon>
        <taxon>Pleocyemata</taxon>
        <taxon>Caridea</taxon>
        <taxon>Atyoidea</taxon>
        <taxon>Atyidae</taxon>
        <taxon>Halocaridina</taxon>
    </lineage>
</organism>
<dbReference type="InterPro" id="IPR007110">
    <property type="entry name" value="Ig-like_dom"/>
</dbReference>